<keyword evidence="2" id="KW-1185">Reference proteome</keyword>
<dbReference type="Proteomes" id="UP000245768">
    <property type="component" value="Unassembled WGS sequence"/>
</dbReference>
<gene>
    <name evidence="1" type="ORF">FA10DRAFT_89850</name>
</gene>
<dbReference type="EMBL" id="KZ819635">
    <property type="protein sequence ID" value="PWN92310.1"/>
    <property type="molecule type" value="Genomic_DNA"/>
</dbReference>
<sequence>MLERAGLTCTSSFLERVAGEQSNARRSLKKIFLREIKNEGGVESYSPLIALLDNQPFQSPKISKAPSMEANIVIGDVS</sequence>
<organism evidence="1 2">
    <name type="scientific">Acaromyces ingoldii</name>
    <dbReference type="NCBI Taxonomy" id="215250"/>
    <lineage>
        <taxon>Eukaryota</taxon>
        <taxon>Fungi</taxon>
        <taxon>Dikarya</taxon>
        <taxon>Basidiomycota</taxon>
        <taxon>Ustilaginomycotina</taxon>
        <taxon>Exobasidiomycetes</taxon>
        <taxon>Exobasidiales</taxon>
        <taxon>Cryptobasidiaceae</taxon>
        <taxon>Acaromyces</taxon>
    </lineage>
</organism>
<dbReference type="GeneID" id="37047680"/>
<dbReference type="AlphaFoldDB" id="A0A316YRX2"/>
<dbReference type="InParanoid" id="A0A316YRX2"/>
<protein>
    <submittedName>
        <fullName evidence="1">Uncharacterized protein</fullName>
    </submittedName>
</protein>
<dbReference type="RefSeq" id="XP_025379508.1">
    <property type="nucleotide sequence ID" value="XM_025525764.1"/>
</dbReference>
<name>A0A316YRX2_9BASI</name>
<evidence type="ECO:0000313" key="1">
    <source>
        <dbReference type="EMBL" id="PWN92310.1"/>
    </source>
</evidence>
<proteinExistence type="predicted"/>
<accession>A0A316YRX2</accession>
<evidence type="ECO:0000313" key="2">
    <source>
        <dbReference type="Proteomes" id="UP000245768"/>
    </source>
</evidence>
<reference evidence="1 2" key="1">
    <citation type="journal article" date="2018" name="Mol. Biol. Evol.">
        <title>Broad Genomic Sampling Reveals a Smut Pathogenic Ancestry of the Fungal Clade Ustilaginomycotina.</title>
        <authorList>
            <person name="Kijpornyongpan T."/>
            <person name="Mondo S.J."/>
            <person name="Barry K."/>
            <person name="Sandor L."/>
            <person name="Lee J."/>
            <person name="Lipzen A."/>
            <person name="Pangilinan J."/>
            <person name="LaButti K."/>
            <person name="Hainaut M."/>
            <person name="Henrissat B."/>
            <person name="Grigoriev I.V."/>
            <person name="Spatafora J.W."/>
            <person name="Aime M.C."/>
        </authorList>
    </citation>
    <scope>NUCLEOTIDE SEQUENCE [LARGE SCALE GENOMIC DNA]</scope>
    <source>
        <strain evidence="1 2">MCA 4198</strain>
    </source>
</reference>